<dbReference type="Gene3D" id="3.40.50.2000">
    <property type="entry name" value="Glycogen Phosphorylase B"/>
    <property type="match status" value="2"/>
</dbReference>
<dbReference type="SUPFAM" id="SSF53756">
    <property type="entry name" value="UDP-Glycosyltransferase/glycogen phosphorylase"/>
    <property type="match status" value="1"/>
</dbReference>
<protein>
    <submittedName>
        <fullName evidence="5">Glycosyltransferase</fullName>
    </submittedName>
</protein>
<comment type="caution">
    <text evidence="5">The sequence shown here is derived from an EMBL/GenBank/DDBJ whole genome shotgun (WGS) entry which is preliminary data.</text>
</comment>
<dbReference type="InterPro" id="IPR028098">
    <property type="entry name" value="Glyco_trans_4-like_N"/>
</dbReference>
<dbReference type="Proteomes" id="UP000433406">
    <property type="component" value="Unassembled WGS sequence"/>
</dbReference>
<dbReference type="GO" id="GO:0016757">
    <property type="term" value="F:glycosyltransferase activity"/>
    <property type="evidence" value="ECO:0007669"/>
    <property type="project" value="InterPro"/>
</dbReference>
<dbReference type="PANTHER" id="PTHR12526">
    <property type="entry name" value="GLYCOSYLTRANSFERASE"/>
    <property type="match status" value="1"/>
</dbReference>
<proteinExistence type="predicted"/>
<evidence type="ECO:0000259" key="4">
    <source>
        <dbReference type="Pfam" id="PF13439"/>
    </source>
</evidence>
<evidence type="ECO:0000256" key="2">
    <source>
        <dbReference type="ARBA" id="ARBA00022679"/>
    </source>
</evidence>
<dbReference type="AlphaFoldDB" id="A0A6I3JCH2"/>
<feature type="domain" description="Glycosyltransferase subfamily 4-like N-terminal" evidence="4">
    <location>
        <begin position="133"/>
        <end position="216"/>
    </location>
</feature>
<keyword evidence="1" id="KW-0328">Glycosyltransferase</keyword>
<evidence type="ECO:0000313" key="6">
    <source>
        <dbReference type="Proteomes" id="UP000433406"/>
    </source>
</evidence>
<dbReference type="RefSeq" id="WP_154615278.1">
    <property type="nucleotide sequence ID" value="NZ_CP053660.1"/>
</dbReference>
<sequence>MAGSAHAKPLLRRRPISNQRWHLPAFSRAIGGTKAFRPSHAQRDQPQGRNPTTAVAHLDHSLEVGGAELALVRMLQEGVPWKYLLCLPHRAPGSPEDVFSSIDDRCKHRAWVTHPAGTSRAGALGTVGALTRILFHASQLRLAKRFRAVDIVHANTSRAALIAWASVVGSDRLLVIHLRDNVDAEALGPWGYRALRLALSRADGVIANSRFTLDSASPILKGSAKRVVVSSPIGLKSPHNETLVPPTVERVGILGRLTPWKGQDIAIRAFAAAFSDSQVVLEIAGSAAFSESIYAQELRSLCRELRIEDRVRFLGQVDDIWGLIDQWDICIHASVRPEPLGQTVLQYLAACKPTIAAAAGGPLEWITDGVNGLLFEPGDELSLAENLIRLATDQGVRQGISRTLASERLVPTDQQVLNQYKHFFETLVPDLPDSEAGSP</sequence>
<reference evidence="5 6" key="1">
    <citation type="submission" date="2019-10" db="EMBL/GenBank/DDBJ databases">
        <title>Nocardioides novel species isolated from the excrement of Marmot.</title>
        <authorList>
            <person name="Zhang G."/>
        </authorList>
    </citation>
    <scope>NUCLEOTIDE SEQUENCE [LARGE SCALE GENOMIC DNA]</scope>
    <source>
        <strain evidence="6">zg-579</strain>
    </source>
</reference>
<dbReference type="EMBL" id="WLCI01000013">
    <property type="protein sequence ID" value="MTB95827.1"/>
    <property type="molecule type" value="Genomic_DNA"/>
</dbReference>
<evidence type="ECO:0000313" key="5">
    <source>
        <dbReference type="EMBL" id="MTB95827.1"/>
    </source>
</evidence>
<organism evidence="5 6">
    <name type="scientific">Nocardioides marmotae</name>
    <dbReference type="NCBI Taxonomy" id="2663857"/>
    <lineage>
        <taxon>Bacteria</taxon>
        <taxon>Bacillati</taxon>
        <taxon>Actinomycetota</taxon>
        <taxon>Actinomycetes</taxon>
        <taxon>Propionibacteriales</taxon>
        <taxon>Nocardioidaceae</taxon>
        <taxon>Nocardioides</taxon>
    </lineage>
</organism>
<feature type="domain" description="Glycosyl transferase family 1" evidence="3">
    <location>
        <begin position="245"/>
        <end position="398"/>
    </location>
</feature>
<dbReference type="Pfam" id="PF13439">
    <property type="entry name" value="Glyco_transf_4"/>
    <property type="match status" value="1"/>
</dbReference>
<dbReference type="InterPro" id="IPR001296">
    <property type="entry name" value="Glyco_trans_1"/>
</dbReference>
<dbReference type="PANTHER" id="PTHR12526:SF635">
    <property type="entry name" value="GLYCOSYL TRANSFERASE GROUP 1"/>
    <property type="match status" value="1"/>
</dbReference>
<gene>
    <name evidence="5" type="ORF">GGQ22_12125</name>
</gene>
<dbReference type="Pfam" id="PF00534">
    <property type="entry name" value="Glycos_transf_1"/>
    <property type="match status" value="1"/>
</dbReference>
<accession>A0A6I3JCH2</accession>
<evidence type="ECO:0000256" key="1">
    <source>
        <dbReference type="ARBA" id="ARBA00022676"/>
    </source>
</evidence>
<keyword evidence="2 5" id="KW-0808">Transferase</keyword>
<name>A0A6I3JCH2_9ACTN</name>
<evidence type="ECO:0000259" key="3">
    <source>
        <dbReference type="Pfam" id="PF00534"/>
    </source>
</evidence>
<keyword evidence="6" id="KW-1185">Reference proteome</keyword>